<sequence>MAATEITRWLDNLLTEIEGVRIERRNDKRLRVDVAAEALPALLELLRGRASYVHLSAISCVDWIDDGEFELVYHLWSYESQSLISAHIRIPRDPGVYLSVFDLYQPAAFFERDIHEMYGIFFEGSPDMEKFILTEWDGPPPMRKEFDSEAWVNDTFDWQEYRPDWLREIEARGGGIEIPPEEQR</sequence>
<name>A0A831RMN0_9GAMM</name>
<dbReference type="GO" id="GO:0008137">
    <property type="term" value="F:NADH dehydrogenase (ubiquinone) activity"/>
    <property type="evidence" value="ECO:0007669"/>
    <property type="project" value="InterPro"/>
</dbReference>
<proteinExistence type="inferred from homology"/>
<dbReference type="Proteomes" id="UP000886251">
    <property type="component" value="Unassembled WGS sequence"/>
</dbReference>
<feature type="domain" description="NADH:ubiquinone oxidoreductase 30kDa subunit" evidence="2">
    <location>
        <begin position="32"/>
        <end position="149"/>
    </location>
</feature>
<evidence type="ECO:0000256" key="1">
    <source>
        <dbReference type="ARBA" id="ARBA00007569"/>
    </source>
</evidence>
<reference evidence="3" key="1">
    <citation type="journal article" date="2020" name="mSystems">
        <title>Genome- and Community-Level Interaction Insights into Carbon Utilization and Element Cycling Functions of Hydrothermarchaeota in Hydrothermal Sediment.</title>
        <authorList>
            <person name="Zhou Z."/>
            <person name="Liu Y."/>
            <person name="Xu W."/>
            <person name="Pan J."/>
            <person name="Luo Z.H."/>
            <person name="Li M."/>
        </authorList>
    </citation>
    <scope>NUCLEOTIDE SEQUENCE [LARGE SCALE GENOMIC DNA]</scope>
    <source>
        <strain evidence="3">HyVt-443</strain>
    </source>
</reference>
<dbReference type="InterPro" id="IPR037232">
    <property type="entry name" value="NADH_quin_OxRdtase_su_C/D-like"/>
</dbReference>
<comment type="similarity">
    <text evidence="1">Belongs to the complex I 30 kDa subunit family.</text>
</comment>
<dbReference type="PANTHER" id="PTHR10884:SF14">
    <property type="entry name" value="NADH DEHYDROGENASE [UBIQUINONE] IRON-SULFUR PROTEIN 3, MITOCHONDRIAL"/>
    <property type="match status" value="1"/>
</dbReference>
<dbReference type="InterPro" id="IPR001268">
    <property type="entry name" value="NADH_UbQ_OxRdtase_30kDa_su"/>
</dbReference>
<comment type="caution">
    <text evidence="3">The sequence shown here is derived from an EMBL/GenBank/DDBJ whole genome shotgun (WGS) entry which is preliminary data.</text>
</comment>
<organism evidence="3">
    <name type="scientific">Sedimenticola thiotaurini</name>
    <dbReference type="NCBI Taxonomy" id="1543721"/>
    <lineage>
        <taxon>Bacteria</taxon>
        <taxon>Pseudomonadati</taxon>
        <taxon>Pseudomonadota</taxon>
        <taxon>Gammaproteobacteria</taxon>
        <taxon>Chromatiales</taxon>
        <taxon>Sedimenticolaceae</taxon>
        <taxon>Sedimenticola</taxon>
    </lineage>
</organism>
<dbReference type="Pfam" id="PF00329">
    <property type="entry name" value="Complex1_30kDa"/>
    <property type="match status" value="1"/>
</dbReference>
<dbReference type="AlphaFoldDB" id="A0A831RMN0"/>
<dbReference type="EMBL" id="DRKP01000085">
    <property type="protein sequence ID" value="HEB96283.1"/>
    <property type="molecule type" value="Genomic_DNA"/>
</dbReference>
<dbReference type="SUPFAM" id="SSF143243">
    <property type="entry name" value="Nqo5-like"/>
    <property type="match status" value="1"/>
</dbReference>
<dbReference type="PANTHER" id="PTHR10884">
    <property type="entry name" value="NADH DEHYDROGENASE UBIQUINONE IRON-SULFUR PROTEIN 3"/>
    <property type="match status" value="1"/>
</dbReference>
<dbReference type="Gene3D" id="3.30.460.80">
    <property type="entry name" value="NADH:ubiquinone oxidoreductase, 30kDa subunit"/>
    <property type="match status" value="1"/>
</dbReference>
<protein>
    <submittedName>
        <fullName evidence="3">NADH-quinone oxidoreductase subunit C</fullName>
    </submittedName>
</protein>
<accession>A0A831RMN0</accession>
<evidence type="ECO:0000259" key="2">
    <source>
        <dbReference type="Pfam" id="PF00329"/>
    </source>
</evidence>
<evidence type="ECO:0000313" key="3">
    <source>
        <dbReference type="EMBL" id="HEB96283.1"/>
    </source>
</evidence>
<gene>
    <name evidence="3" type="ORF">ENI96_07615</name>
</gene>